<feature type="compositionally biased region" description="Pro residues" evidence="1">
    <location>
        <begin position="16"/>
        <end position="51"/>
    </location>
</feature>
<name>A0A0G4H3H7_9ALVE</name>
<feature type="compositionally biased region" description="Low complexity" evidence="1">
    <location>
        <begin position="121"/>
        <end position="142"/>
    </location>
</feature>
<feature type="compositionally biased region" description="Pro residues" evidence="1">
    <location>
        <begin position="143"/>
        <end position="154"/>
    </location>
</feature>
<reference evidence="2" key="1">
    <citation type="submission" date="2014-11" db="EMBL/GenBank/DDBJ databases">
        <authorList>
            <person name="Otto D Thomas"/>
            <person name="Naeem Raeece"/>
        </authorList>
    </citation>
    <scope>NUCLEOTIDE SEQUENCE</scope>
</reference>
<evidence type="ECO:0000313" key="2">
    <source>
        <dbReference type="EMBL" id="CEM38174.1"/>
    </source>
</evidence>
<accession>A0A0G4H3H7</accession>
<dbReference type="VEuPathDB" id="CryptoDB:Cvel_24526"/>
<gene>
    <name evidence="2" type="ORF">Cvel_24526</name>
</gene>
<dbReference type="PRINTS" id="PR00021">
    <property type="entry name" value="PRORICH"/>
</dbReference>
<feature type="region of interest" description="Disordered" evidence="1">
    <location>
        <begin position="1"/>
        <end position="180"/>
    </location>
</feature>
<feature type="compositionally biased region" description="Pro residues" evidence="1">
    <location>
        <begin position="109"/>
        <end position="120"/>
    </location>
</feature>
<feature type="region of interest" description="Disordered" evidence="1">
    <location>
        <begin position="366"/>
        <end position="385"/>
    </location>
</feature>
<dbReference type="EMBL" id="CDMZ01001833">
    <property type="protein sequence ID" value="CEM38174.1"/>
    <property type="molecule type" value="Genomic_DNA"/>
</dbReference>
<feature type="compositionally biased region" description="Basic residues" evidence="1">
    <location>
        <begin position="171"/>
        <end position="180"/>
    </location>
</feature>
<proteinExistence type="predicted"/>
<evidence type="ECO:0000256" key="1">
    <source>
        <dbReference type="SAM" id="MobiDB-lite"/>
    </source>
</evidence>
<dbReference type="AlphaFoldDB" id="A0A0G4H3H7"/>
<protein>
    <submittedName>
        <fullName evidence="2">Uncharacterized protein</fullName>
    </submittedName>
</protein>
<organism evidence="2">
    <name type="scientific">Chromera velia CCMP2878</name>
    <dbReference type="NCBI Taxonomy" id="1169474"/>
    <lineage>
        <taxon>Eukaryota</taxon>
        <taxon>Sar</taxon>
        <taxon>Alveolata</taxon>
        <taxon>Colpodellida</taxon>
        <taxon>Chromeraceae</taxon>
        <taxon>Chromera</taxon>
    </lineage>
</organism>
<sequence>MPHPPLPLGPEEAEPPCAPVAPPPPVLLKAPPPVKAPALPPPPPPKAPAPPESQQAPAKAPAPPPPPPKAPAPPESQQAPPKAPAPPESQQAPPKAPTLFERQQAPSKAPAPPPPPPPPKAAALLSPLKAPALFGSQQAPAKAPSPPIAPPSPPAQGKRRASAVPAPAPAKKPKGPKKTHRCVDRLKAVKQAIEKEIESTQLGKALEWQLVMEEGGDRAIGCLLKTSTGKEVGEGRKEEIEKAVEELASVLKGKKKFSVSYLKEKGWLEGKLYSTRLYSREGRWSDLQIIWSGLEDPDFAVFLPLFLMQLCIHSAVCGDECSASYQKADHYKCECAAEGGEEKGEAPETKRWKGSSNGLIEEIASCRGEGGEGGGPNDEEIKGVK</sequence>
<feature type="compositionally biased region" description="Pro residues" evidence="1">
    <location>
        <begin position="60"/>
        <end position="74"/>
    </location>
</feature>